<feature type="signal peptide" evidence="2">
    <location>
        <begin position="1"/>
        <end position="18"/>
    </location>
</feature>
<evidence type="ECO:0000256" key="1">
    <source>
        <dbReference type="SAM" id="MobiDB-lite"/>
    </source>
</evidence>
<dbReference type="InterPro" id="IPR012347">
    <property type="entry name" value="Ferritin-like"/>
</dbReference>
<dbReference type="Gene3D" id="1.20.1260.10">
    <property type="match status" value="1"/>
</dbReference>
<dbReference type="RefSeq" id="WP_200282617.1">
    <property type="nucleotide sequence ID" value="NZ_JAENII010000016.1"/>
</dbReference>
<dbReference type="Pfam" id="PF09968">
    <property type="entry name" value="DUF2202"/>
    <property type="match status" value="1"/>
</dbReference>
<keyword evidence="2" id="KW-0732">Signal</keyword>
<organism evidence="4 5">
    <name type="scientific">Haloferula rosea</name>
    <dbReference type="NCBI Taxonomy" id="490093"/>
    <lineage>
        <taxon>Bacteria</taxon>
        <taxon>Pseudomonadati</taxon>
        <taxon>Verrucomicrobiota</taxon>
        <taxon>Verrucomicrobiia</taxon>
        <taxon>Verrucomicrobiales</taxon>
        <taxon>Verrucomicrobiaceae</taxon>
        <taxon>Haloferula</taxon>
    </lineage>
</organism>
<evidence type="ECO:0000313" key="5">
    <source>
        <dbReference type="Proteomes" id="UP000658278"/>
    </source>
</evidence>
<dbReference type="SUPFAM" id="SSF47240">
    <property type="entry name" value="Ferritin-like"/>
    <property type="match status" value="1"/>
</dbReference>
<proteinExistence type="predicted"/>
<reference evidence="4" key="1">
    <citation type="submission" date="2021-01" db="EMBL/GenBank/DDBJ databases">
        <title>Modified the classification status of verrucomicrobia.</title>
        <authorList>
            <person name="Feng X."/>
        </authorList>
    </citation>
    <scope>NUCLEOTIDE SEQUENCE</scope>
    <source>
        <strain evidence="4">KCTC 22201</strain>
    </source>
</reference>
<evidence type="ECO:0000256" key="2">
    <source>
        <dbReference type="SAM" id="SignalP"/>
    </source>
</evidence>
<feature type="chain" id="PRO_5038057295" evidence="2">
    <location>
        <begin position="19"/>
        <end position="250"/>
    </location>
</feature>
<sequence length="250" mass="26495">MKTKTLMIALALSTVASAADSSQLVRLYEEEVLAHDLYVALAEKHPDIRPLQNIPHSEAYHREVMAEILKAEGIAIPTPAKNRRFVTKGLDKTYRQWLKEGSKSEVDACRVGVRLEDHDIADLRQAQTAFPEHKEALASLEAASNNHLRAFHRNLTSRGGEYTAEALPAEDLTKILNSPQECGGCDENCGKGGPGNAKAGKGQGCGKGCQGGAAGAGRGQGNGRGKGPGNGQGRQRGQGRGPGGPGRANR</sequence>
<dbReference type="AlphaFoldDB" id="A0A934VH46"/>
<evidence type="ECO:0000259" key="3">
    <source>
        <dbReference type="Pfam" id="PF09968"/>
    </source>
</evidence>
<dbReference type="EMBL" id="JAENII010000016">
    <property type="protein sequence ID" value="MBK1828692.1"/>
    <property type="molecule type" value="Genomic_DNA"/>
</dbReference>
<protein>
    <submittedName>
        <fullName evidence="4">DUF2202 domain-containing protein</fullName>
    </submittedName>
</protein>
<keyword evidence="5" id="KW-1185">Reference proteome</keyword>
<name>A0A934VH46_9BACT</name>
<comment type="caution">
    <text evidence="4">The sequence shown here is derived from an EMBL/GenBank/DDBJ whole genome shotgun (WGS) entry which is preliminary data.</text>
</comment>
<gene>
    <name evidence="4" type="ORF">JIN81_16785</name>
</gene>
<dbReference type="InterPro" id="IPR019243">
    <property type="entry name" value="DUF2202"/>
</dbReference>
<evidence type="ECO:0000313" key="4">
    <source>
        <dbReference type="EMBL" id="MBK1828692.1"/>
    </source>
</evidence>
<dbReference type="InterPro" id="IPR009078">
    <property type="entry name" value="Ferritin-like_SF"/>
</dbReference>
<feature type="region of interest" description="Disordered" evidence="1">
    <location>
        <begin position="196"/>
        <end position="250"/>
    </location>
</feature>
<accession>A0A934VH46</accession>
<dbReference type="Proteomes" id="UP000658278">
    <property type="component" value="Unassembled WGS sequence"/>
</dbReference>
<feature type="domain" description="DUF2202" evidence="3">
    <location>
        <begin position="22"/>
        <end position="178"/>
    </location>
</feature>